<evidence type="ECO:0000256" key="2">
    <source>
        <dbReference type="ARBA" id="ARBA00022747"/>
    </source>
</evidence>
<dbReference type="GO" id="GO:0009307">
    <property type="term" value="P:DNA restriction-modification system"/>
    <property type="evidence" value="ECO:0007669"/>
    <property type="project" value="UniProtKB-KW"/>
</dbReference>
<evidence type="ECO:0000256" key="4">
    <source>
        <dbReference type="SAM" id="Coils"/>
    </source>
</evidence>
<keyword evidence="4" id="KW-0175">Coiled coil</keyword>
<dbReference type="InterPro" id="IPR051212">
    <property type="entry name" value="Type-I_RE_S_subunit"/>
</dbReference>
<evidence type="ECO:0000313" key="6">
    <source>
        <dbReference type="EMBL" id="OGM11966.1"/>
    </source>
</evidence>
<dbReference type="PANTHER" id="PTHR43140">
    <property type="entry name" value="TYPE-1 RESTRICTION ENZYME ECOKI SPECIFICITY PROTEIN"/>
    <property type="match status" value="1"/>
</dbReference>
<feature type="coiled-coil region" evidence="4">
    <location>
        <begin position="413"/>
        <end position="440"/>
    </location>
</feature>
<evidence type="ECO:0000256" key="1">
    <source>
        <dbReference type="ARBA" id="ARBA00010923"/>
    </source>
</evidence>
<dbReference type="Gene3D" id="3.90.220.20">
    <property type="entry name" value="DNA methylase specificity domains"/>
    <property type="match status" value="2"/>
</dbReference>
<evidence type="ECO:0000259" key="5">
    <source>
        <dbReference type="Pfam" id="PF01420"/>
    </source>
</evidence>
<gene>
    <name evidence="6" type="ORF">A2Z22_04770</name>
</gene>
<dbReference type="GO" id="GO:0003677">
    <property type="term" value="F:DNA binding"/>
    <property type="evidence" value="ECO:0007669"/>
    <property type="project" value="UniProtKB-KW"/>
</dbReference>
<dbReference type="EMBL" id="MGFS01000006">
    <property type="protein sequence ID" value="OGM11966.1"/>
    <property type="molecule type" value="Genomic_DNA"/>
</dbReference>
<dbReference type="AlphaFoldDB" id="A0A1F7XAB4"/>
<proteinExistence type="inferred from homology"/>
<dbReference type="PANTHER" id="PTHR43140:SF1">
    <property type="entry name" value="TYPE I RESTRICTION ENZYME ECOKI SPECIFICITY SUBUNIT"/>
    <property type="match status" value="1"/>
</dbReference>
<dbReference type="Pfam" id="PF01420">
    <property type="entry name" value="Methylase_S"/>
    <property type="match status" value="1"/>
</dbReference>
<comment type="caution">
    <text evidence="6">The sequence shown here is derived from an EMBL/GenBank/DDBJ whole genome shotgun (WGS) entry which is preliminary data.</text>
</comment>
<keyword evidence="2" id="KW-0680">Restriction system</keyword>
<organism evidence="6 7">
    <name type="scientific">Candidatus Woesebacteria bacterium RBG_16_34_12</name>
    <dbReference type="NCBI Taxonomy" id="1802480"/>
    <lineage>
        <taxon>Bacteria</taxon>
        <taxon>Candidatus Woeseibacteriota</taxon>
    </lineage>
</organism>
<evidence type="ECO:0000313" key="7">
    <source>
        <dbReference type="Proteomes" id="UP000177053"/>
    </source>
</evidence>
<dbReference type="SUPFAM" id="SSF116734">
    <property type="entry name" value="DNA methylase specificity domain"/>
    <property type="match status" value="2"/>
</dbReference>
<dbReference type="Proteomes" id="UP000177053">
    <property type="component" value="Unassembled WGS sequence"/>
</dbReference>
<feature type="domain" description="Type I restriction modification DNA specificity" evidence="5">
    <location>
        <begin position="246"/>
        <end position="429"/>
    </location>
</feature>
<keyword evidence="3" id="KW-0238">DNA-binding</keyword>
<evidence type="ECO:0000256" key="3">
    <source>
        <dbReference type="ARBA" id="ARBA00023125"/>
    </source>
</evidence>
<dbReference type="InterPro" id="IPR044946">
    <property type="entry name" value="Restrct_endonuc_typeI_TRD_sf"/>
</dbReference>
<comment type="similarity">
    <text evidence="1">Belongs to the type-I restriction system S methylase family.</text>
</comment>
<dbReference type="InterPro" id="IPR000055">
    <property type="entry name" value="Restrct_endonuc_typeI_TRD"/>
</dbReference>
<sequence>MQNSQTAITNNEEEIKKLSELIEFAIGGDWGKDISFATDEYVPVKVIRGTEFANWNTNKANSAAIRKIKISSLEKRRLRAGDLIVEISGGGPSQPVGRVIHIDMDLVSKSEMPYVCSNFFRLVRLKDTVIPKYVKFALDYQYQSGEVNKYQTSSTNLRNLNFPDYLNGVEIPIYSKEVQQLLSDKLQLHTDTVLIAKEKISKAKLLIQKFRQSVLSAAVTGKLTEGWRGDGQYKTVSLERLTTVIPENWEIISFGEKIKVLTDYHANGSYKTLKEHVELKEKQDYAIMIRTTNFEKNDFEKNLKYISKSAYEFLDKSKVFPEDILMNKIANPGVTYFMPNLGRPVSLAMNLFLIRTVSDVKQQYAYYYLRAKESMVKSFSRGSTTKTIDKHSVRSIPFVLPPIDEQTEIISRIRSLMKIADQTEQQIENAEKRTNKLTQAILGKAFRGELVN</sequence>
<name>A0A1F7XAB4_9BACT</name>
<protein>
    <recommendedName>
        <fullName evidence="5">Type I restriction modification DNA specificity domain-containing protein</fullName>
    </recommendedName>
</protein>
<accession>A0A1F7XAB4</accession>
<reference evidence="6 7" key="1">
    <citation type="journal article" date="2016" name="Nat. Commun.">
        <title>Thousands of microbial genomes shed light on interconnected biogeochemical processes in an aquifer system.</title>
        <authorList>
            <person name="Anantharaman K."/>
            <person name="Brown C.T."/>
            <person name="Hug L.A."/>
            <person name="Sharon I."/>
            <person name="Castelle C.J."/>
            <person name="Probst A.J."/>
            <person name="Thomas B.C."/>
            <person name="Singh A."/>
            <person name="Wilkins M.J."/>
            <person name="Karaoz U."/>
            <person name="Brodie E.L."/>
            <person name="Williams K.H."/>
            <person name="Hubbard S.S."/>
            <person name="Banfield J.F."/>
        </authorList>
    </citation>
    <scope>NUCLEOTIDE SEQUENCE [LARGE SCALE GENOMIC DNA]</scope>
</reference>